<feature type="binding site" evidence="11">
    <location>
        <position position="11"/>
    </location>
    <ligand>
        <name>ATP</name>
        <dbReference type="ChEBI" id="CHEBI:30616"/>
    </ligand>
</feature>
<evidence type="ECO:0000256" key="1">
    <source>
        <dbReference type="ARBA" id="ARBA00005190"/>
    </source>
</evidence>
<feature type="binding site" evidence="11">
    <location>
        <position position="12"/>
    </location>
    <ligand>
        <name>ATP</name>
        <dbReference type="ChEBI" id="CHEBI:30616"/>
    </ligand>
</feature>
<feature type="binding site" evidence="11">
    <location>
        <position position="13"/>
    </location>
    <ligand>
        <name>ATP</name>
        <dbReference type="ChEBI" id="CHEBI:30616"/>
    </ligand>
</feature>
<comment type="subunit">
    <text evidence="10 11">Homotetramer and homodimer (in equilibrium).</text>
</comment>
<evidence type="ECO:0000259" key="14">
    <source>
        <dbReference type="Pfam" id="PF02782"/>
    </source>
</evidence>
<feature type="binding site" evidence="11">
    <location>
        <position position="241"/>
    </location>
    <ligand>
        <name>sn-glycerol 3-phosphate</name>
        <dbReference type="ChEBI" id="CHEBI:57597"/>
    </ligand>
</feature>
<name>A0A9D1LR03_9FIRM</name>
<evidence type="ECO:0000256" key="7">
    <source>
        <dbReference type="ARBA" id="ARBA00022840"/>
    </source>
</evidence>
<dbReference type="SUPFAM" id="SSF53067">
    <property type="entry name" value="Actin-like ATPase domain"/>
    <property type="match status" value="2"/>
</dbReference>
<evidence type="ECO:0000256" key="11">
    <source>
        <dbReference type="HAMAP-Rule" id="MF_00186"/>
    </source>
</evidence>
<dbReference type="PROSITE" id="PS00445">
    <property type="entry name" value="FGGY_KINASES_2"/>
    <property type="match status" value="1"/>
</dbReference>
<dbReference type="EC" id="2.7.1.30" evidence="11"/>
<proteinExistence type="inferred from homology"/>
<comment type="function">
    <text evidence="9 11">Key enzyme in the regulation of glycerol uptake and metabolism. Catalyzes the phosphorylation of glycerol to yield sn-glycerol 3-phosphate.</text>
</comment>
<keyword evidence="6 11" id="KW-0319">Glycerol metabolism</keyword>
<feature type="binding site" evidence="11">
    <location>
        <position position="310"/>
    </location>
    <ligand>
        <name>ATP</name>
        <dbReference type="ChEBI" id="CHEBI:30616"/>
    </ligand>
</feature>
<evidence type="ECO:0000256" key="4">
    <source>
        <dbReference type="ARBA" id="ARBA00022741"/>
    </source>
</evidence>
<feature type="binding site" evidence="11">
    <location>
        <position position="241"/>
    </location>
    <ligand>
        <name>glycerol</name>
        <dbReference type="ChEBI" id="CHEBI:17754"/>
    </ligand>
</feature>
<feature type="binding site" evidence="11">
    <location>
        <position position="81"/>
    </location>
    <ligand>
        <name>glycerol</name>
        <dbReference type="ChEBI" id="CHEBI:17754"/>
    </ligand>
</feature>
<comment type="caution">
    <text evidence="15">The sequence shown here is derived from an EMBL/GenBank/DDBJ whole genome shotgun (WGS) entry which is preliminary data.</text>
</comment>
<feature type="binding site" evidence="11">
    <location>
        <position position="133"/>
    </location>
    <ligand>
        <name>sn-glycerol 3-phosphate</name>
        <dbReference type="ChEBI" id="CHEBI:57597"/>
    </ligand>
</feature>
<feature type="binding site" evidence="11">
    <location>
        <position position="11"/>
    </location>
    <ligand>
        <name>sn-glycerol 3-phosphate</name>
        <dbReference type="ChEBI" id="CHEBI:57597"/>
    </ligand>
</feature>
<dbReference type="PANTHER" id="PTHR10196:SF69">
    <property type="entry name" value="GLYCEROL KINASE"/>
    <property type="match status" value="1"/>
</dbReference>
<comment type="pathway">
    <text evidence="1 11">Polyol metabolism; glycerol degradation via glycerol kinase pathway; sn-glycerol 3-phosphate from glycerol: step 1/1.</text>
</comment>
<feature type="binding site" evidence="11">
    <location>
        <position position="411"/>
    </location>
    <ligand>
        <name>ADP</name>
        <dbReference type="ChEBI" id="CHEBI:456216"/>
    </ligand>
</feature>
<dbReference type="GO" id="GO:0019563">
    <property type="term" value="P:glycerol catabolic process"/>
    <property type="evidence" value="ECO:0007669"/>
    <property type="project" value="UniProtKB-UniRule"/>
</dbReference>
<dbReference type="InterPro" id="IPR000577">
    <property type="entry name" value="Carb_kinase_FGGY"/>
</dbReference>
<evidence type="ECO:0000256" key="9">
    <source>
        <dbReference type="ARBA" id="ARBA00054633"/>
    </source>
</evidence>
<feature type="binding site" evidence="11">
    <location>
        <position position="15"/>
    </location>
    <ligand>
        <name>ADP</name>
        <dbReference type="ChEBI" id="CHEBI:456216"/>
    </ligand>
</feature>
<dbReference type="GO" id="GO:0005524">
    <property type="term" value="F:ATP binding"/>
    <property type="evidence" value="ECO:0007669"/>
    <property type="project" value="UniProtKB-UniRule"/>
</dbReference>
<dbReference type="GO" id="GO:0004370">
    <property type="term" value="F:glycerol kinase activity"/>
    <property type="evidence" value="ECO:0007669"/>
    <property type="project" value="UniProtKB-UniRule"/>
</dbReference>
<sequence>MKYVVALDQGTTSSRAVVFDELGNAVASHGIEFKQIYPNAGWVEHSPTDILDSQIQALKLAVEKSGVPVNQIAAIGITNQRETTLVWDRATGKPVYNAIVWQCRRTASLVERLKRDGLGNTIREKTGLIPDAYFAGTKVQWILDNVPDARERAERGELCFGTVDSFLAWHLTGGAHVTDATNAGRTMLFNIHTQNWDELLLRAMDIPESMMPEVCDSASVVGLLRKDILGVQIPVAALMGDQSAALFGQGCFGAGMMKNTYGTGCFLLMNTGKTPVRSQNNLLTTVAWRINGQPYFALEGSVFVAGAVVQWLRDEMKLVQTAADTDMIAQSVPDNGGVYLVPAFTGLGAPYWDMYGRGTVVGLTRGTGRAHFVRAALESIAYQTRDVVDAMKLDADLIPEVIRVDGGASANNFLMQFQADILGTRVLRPAVIETTALGAAMMAGLAVGIWDQKQLNSLWRSEREFRPMMDGVTRLKLYQGWQRAVERARGWVVEQQ</sequence>
<accession>A0A9D1LR03</accession>
<comment type="activity regulation">
    <text evidence="11">Activated by phosphorylation and inhibited by fructose 1,6-bisphosphate (FBP).</text>
</comment>
<comment type="similarity">
    <text evidence="2 11 12">Belongs to the FGGY kinase family.</text>
</comment>
<dbReference type="Pfam" id="PF00370">
    <property type="entry name" value="FGGY_N"/>
    <property type="match status" value="1"/>
</dbReference>
<dbReference type="NCBIfam" id="NF000756">
    <property type="entry name" value="PRK00047.1"/>
    <property type="match status" value="1"/>
</dbReference>
<dbReference type="PANTHER" id="PTHR10196">
    <property type="entry name" value="SUGAR KINASE"/>
    <property type="match status" value="1"/>
</dbReference>
<feature type="domain" description="Carbohydrate kinase FGGY C-terminal" evidence="14">
    <location>
        <begin position="258"/>
        <end position="446"/>
    </location>
</feature>
<dbReference type="FunFam" id="3.30.420.40:FF:000008">
    <property type="entry name" value="Glycerol kinase"/>
    <property type="match status" value="1"/>
</dbReference>
<reference evidence="15" key="2">
    <citation type="journal article" date="2021" name="PeerJ">
        <title>Extensive microbial diversity within the chicken gut microbiome revealed by metagenomics and culture.</title>
        <authorList>
            <person name="Gilroy R."/>
            <person name="Ravi A."/>
            <person name="Getino M."/>
            <person name="Pursley I."/>
            <person name="Horton D.L."/>
            <person name="Alikhan N.F."/>
            <person name="Baker D."/>
            <person name="Gharbi K."/>
            <person name="Hall N."/>
            <person name="Watson M."/>
            <person name="Adriaenssens E.M."/>
            <person name="Foster-Nyarko E."/>
            <person name="Jarju S."/>
            <person name="Secka A."/>
            <person name="Antonio M."/>
            <person name="Oren A."/>
            <person name="Chaudhuri R.R."/>
            <person name="La Ragione R."/>
            <person name="Hildebrand F."/>
            <person name="Pallen M.J."/>
        </authorList>
    </citation>
    <scope>NUCLEOTIDE SEQUENCE</scope>
    <source>
        <strain evidence="15">ChiSxjej2B14-8506</strain>
    </source>
</reference>
<evidence type="ECO:0000256" key="3">
    <source>
        <dbReference type="ARBA" id="ARBA00022679"/>
    </source>
</evidence>
<keyword evidence="4 11" id="KW-0547">Nucleotide-binding</keyword>
<protein>
    <recommendedName>
        <fullName evidence="11">Glycerol kinase</fullName>
        <ecNumber evidence="11">2.7.1.30</ecNumber>
    </recommendedName>
    <alternativeName>
        <fullName evidence="11">ATP:glycerol 3-phosphotransferase</fullName>
    </alternativeName>
    <alternativeName>
        <fullName evidence="11">Glycerokinase</fullName>
        <shortName evidence="11">GK</shortName>
    </alternativeName>
</protein>
<feature type="domain" description="Carbohydrate kinase FGGY N-terminal" evidence="13">
    <location>
        <begin position="3"/>
        <end position="248"/>
    </location>
</feature>
<evidence type="ECO:0000256" key="12">
    <source>
        <dbReference type="RuleBase" id="RU003733"/>
    </source>
</evidence>
<dbReference type="CDD" id="cd07769">
    <property type="entry name" value="ASKHA_NBD_FGGY_GK"/>
    <property type="match status" value="1"/>
</dbReference>
<feature type="binding site" evidence="11">
    <location>
        <position position="81"/>
    </location>
    <ligand>
        <name>sn-glycerol 3-phosphate</name>
        <dbReference type="ChEBI" id="CHEBI:57597"/>
    </ligand>
</feature>
<evidence type="ECO:0000256" key="10">
    <source>
        <dbReference type="ARBA" id="ARBA00063665"/>
    </source>
</evidence>
<dbReference type="AlphaFoldDB" id="A0A9D1LR03"/>
<dbReference type="FunFam" id="3.30.420.40:FF:000007">
    <property type="entry name" value="Glycerol kinase"/>
    <property type="match status" value="1"/>
</dbReference>
<dbReference type="Gene3D" id="3.30.420.40">
    <property type="match status" value="2"/>
</dbReference>
<feature type="binding site" evidence="11">
    <location>
        <position position="263"/>
    </location>
    <ligand>
        <name>ADP</name>
        <dbReference type="ChEBI" id="CHEBI:456216"/>
    </ligand>
</feature>
<dbReference type="GO" id="GO:0005829">
    <property type="term" value="C:cytosol"/>
    <property type="evidence" value="ECO:0007669"/>
    <property type="project" value="TreeGrafter"/>
</dbReference>
<feature type="binding site" evidence="11">
    <location>
        <position position="306"/>
    </location>
    <ligand>
        <name>ATP</name>
        <dbReference type="ChEBI" id="CHEBI:30616"/>
    </ligand>
</feature>
<evidence type="ECO:0000256" key="8">
    <source>
        <dbReference type="ARBA" id="ARBA00052101"/>
    </source>
</evidence>
<feature type="binding site" evidence="11">
    <location>
        <position position="82"/>
    </location>
    <ligand>
        <name>glycerol</name>
        <dbReference type="ChEBI" id="CHEBI:17754"/>
    </ligand>
</feature>
<reference evidence="15" key="1">
    <citation type="submission" date="2020-10" db="EMBL/GenBank/DDBJ databases">
        <authorList>
            <person name="Gilroy R."/>
        </authorList>
    </citation>
    <scope>NUCLEOTIDE SEQUENCE</scope>
    <source>
        <strain evidence="15">ChiSxjej2B14-8506</strain>
    </source>
</reference>
<dbReference type="EMBL" id="DVNK01000030">
    <property type="protein sequence ID" value="HIU46473.1"/>
    <property type="molecule type" value="Genomic_DNA"/>
</dbReference>
<feature type="binding site" evidence="11">
    <location>
        <position position="133"/>
    </location>
    <ligand>
        <name>glycerol</name>
        <dbReference type="ChEBI" id="CHEBI:17754"/>
    </ligand>
</feature>
<keyword evidence="7 11" id="KW-0067">ATP-binding</keyword>
<comment type="catalytic activity">
    <reaction evidence="8 11">
        <text>glycerol + ATP = sn-glycerol 3-phosphate + ADP + H(+)</text>
        <dbReference type="Rhea" id="RHEA:21644"/>
        <dbReference type="ChEBI" id="CHEBI:15378"/>
        <dbReference type="ChEBI" id="CHEBI:17754"/>
        <dbReference type="ChEBI" id="CHEBI:30616"/>
        <dbReference type="ChEBI" id="CHEBI:57597"/>
        <dbReference type="ChEBI" id="CHEBI:456216"/>
        <dbReference type="EC" id="2.7.1.30"/>
    </reaction>
</comment>
<feature type="binding site" evidence="11">
    <location>
        <position position="11"/>
    </location>
    <ligand>
        <name>ADP</name>
        <dbReference type="ChEBI" id="CHEBI:456216"/>
    </ligand>
</feature>
<dbReference type="Proteomes" id="UP000824123">
    <property type="component" value="Unassembled WGS sequence"/>
</dbReference>
<feature type="binding site" evidence="11">
    <location>
        <position position="407"/>
    </location>
    <ligand>
        <name>ADP</name>
        <dbReference type="ChEBI" id="CHEBI:456216"/>
    </ligand>
</feature>
<feature type="binding site" evidence="11">
    <location>
        <position position="407"/>
    </location>
    <ligand>
        <name>ATP</name>
        <dbReference type="ChEBI" id="CHEBI:30616"/>
    </ligand>
</feature>
<feature type="binding site" evidence="11">
    <location>
        <position position="306"/>
    </location>
    <ligand>
        <name>ADP</name>
        <dbReference type="ChEBI" id="CHEBI:456216"/>
    </ligand>
</feature>
<evidence type="ECO:0000256" key="6">
    <source>
        <dbReference type="ARBA" id="ARBA00022798"/>
    </source>
</evidence>
<dbReference type="InterPro" id="IPR043129">
    <property type="entry name" value="ATPase_NBD"/>
</dbReference>
<feature type="binding site" evidence="11">
    <location>
        <position position="82"/>
    </location>
    <ligand>
        <name>sn-glycerol 3-phosphate</name>
        <dbReference type="ChEBI" id="CHEBI:57597"/>
    </ligand>
</feature>
<gene>
    <name evidence="11 15" type="primary">glpK</name>
    <name evidence="15" type="ORF">IAC59_04370</name>
</gene>
<dbReference type="InterPro" id="IPR018483">
    <property type="entry name" value="Carb_kinase_FGGY_CS"/>
</dbReference>
<evidence type="ECO:0000259" key="13">
    <source>
        <dbReference type="Pfam" id="PF00370"/>
    </source>
</evidence>
<dbReference type="NCBIfam" id="TIGR01311">
    <property type="entry name" value="glycerol_kin"/>
    <property type="match status" value="1"/>
</dbReference>
<dbReference type="InterPro" id="IPR005999">
    <property type="entry name" value="Glycerol_kin"/>
</dbReference>
<evidence type="ECO:0000256" key="5">
    <source>
        <dbReference type="ARBA" id="ARBA00022777"/>
    </source>
</evidence>
<organism evidence="15 16">
    <name type="scientific">Candidatus Fimadaptatus faecigallinarum</name>
    <dbReference type="NCBI Taxonomy" id="2840814"/>
    <lineage>
        <taxon>Bacteria</taxon>
        <taxon>Bacillati</taxon>
        <taxon>Bacillota</taxon>
        <taxon>Clostridia</taxon>
        <taxon>Eubacteriales</taxon>
        <taxon>Candidatus Fimadaptatus</taxon>
    </lineage>
</organism>
<keyword evidence="3 11" id="KW-0808">Transferase</keyword>
<evidence type="ECO:0000313" key="16">
    <source>
        <dbReference type="Proteomes" id="UP000824123"/>
    </source>
</evidence>
<feature type="binding site" evidence="11">
    <location>
        <position position="242"/>
    </location>
    <ligand>
        <name>glycerol</name>
        <dbReference type="ChEBI" id="CHEBI:17754"/>
    </ligand>
</feature>
<dbReference type="InterPro" id="IPR018484">
    <property type="entry name" value="FGGY_N"/>
</dbReference>
<dbReference type="GO" id="GO:0006072">
    <property type="term" value="P:glycerol-3-phosphate metabolic process"/>
    <property type="evidence" value="ECO:0007669"/>
    <property type="project" value="InterPro"/>
</dbReference>
<dbReference type="InterPro" id="IPR018485">
    <property type="entry name" value="FGGY_C"/>
</dbReference>
<dbReference type="Pfam" id="PF02782">
    <property type="entry name" value="FGGY_C"/>
    <property type="match status" value="1"/>
</dbReference>
<keyword evidence="5 11" id="KW-0418">Kinase</keyword>
<evidence type="ECO:0000313" key="15">
    <source>
        <dbReference type="EMBL" id="HIU46473.1"/>
    </source>
</evidence>
<dbReference type="HAMAP" id="MF_00186">
    <property type="entry name" value="Glycerol_kin"/>
    <property type="match status" value="1"/>
</dbReference>
<dbReference type="PIRSF" id="PIRSF000538">
    <property type="entry name" value="GlpK"/>
    <property type="match status" value="1"/>
</dbReference>
<evidence type="ECO:0000256" key="2">
    <source>
        <dbReference type="ARBA" id="ARBA00009156"/>
    </source>
</evidence>
<feature type="binding site" evidence="11">
    <location>
        <position position="263"/>
    </location>
    <ligand>
        <name>ATP</name>
        <dbReference type="ChEBI" id="CHEBI:30616"/>
    </ligand>
</feature>